<reference evidence="1 2" key="1">
    <citation type="submission" date="2017-11" db="EMBL/GenBank/DDBJ databases">
        <title>Isolation and Characterization of Methanofollis Species from Methane Seep Offshore SW Taiwan.</title>
        <authorList>
            <person name="Teng N.-H."/>
            <person name="Lai M.-C."/>
            <person name="Chen S.-C."/>
        </authorList>
    </citation>
    <scope>NUCLEOTIDE SEQUENCE [LARGE SCALE GENOMIC DNA]</scope>
    <source>
        <strain evidence="1 2">FWC-SCC2</strain>
    </source>
</reference>
<accession>A0A483CS09</accession>
<organism evidence="1 2">
    <name type="scientific">Methanofollis fontis</name>
    <dbReference type="NCBI Taxonomy" id="2052832"/>
    <lineage>
        <taxon>Archaea</taxon>
        <taxon>Methanobacteriati</taxon>
        <taxon>Methanobacteriota</taxon>
        <taxon>Stenosarchaea group</taxon>
        <taxon>Methanomicrobia</taxon>
        <taxon>Methanomicrobiales</taxon>
        <taxon>Methanomicrobiaceae</taxon>
        <taxon>Methanofollis</taxon>
    </lineage>
</organism>
<protein>
    <submittedName>
        <fullName evidence="1">Uncharacterized protein</fullName>
    </submittedName>
</protein>
<sequence>MIKKAECMQLLGEHRSGRNLTPTHGRAAYAPPEDSTRVWACRISDSSAWICARGWMTMGDGAADCAGGGLPRPHSMMVLRPLSRAVAVAGLIISTSAHGWPCAWGELSIQRSESEVCPLAASAVAGLMVKP</sequence>
<dbReference type="AlphaFoldDB" id="A0A483CS09"/>
<dbReference type="EMBL" id="PGCL01000003">
    <property type="protein sequence ID" value="TAJ44051.1"/>
    <property type="molecule type" value="Genomic_DNA"/>
</dbReference>
<proteinExistence type="predicted"/>
<evidence type="ECO:0000313" key="1">
    <source>
        <dbReference type="EMBL" id="TAJ44051.1"/>
    </source>
</evidence>
<keyword evidence="2" id="KW-1185">Reference proteome</keyword>
<evidence type="ECO:0000313" key="2">
    <source>
        <dbReference type="Proteomes" id="UP000292580"/>
    </source>
</evidence>
<gene>
    <name evidence="1" type="ORF">CUJ86_08420</name>
</gene>
<comment type="caution">
    <text evidence="1">The sequence shown here is derived from an EMBL/GenBank/DDBJ whole genome shotgun (WGS) entry which is preliminary data.</text>
</comment>
<dbReference type="Proteomes" id="UP000292580">
    <property type="component" value="Unassembled WGS sequence"/>
</dbReference>
<name>A0A483CS09_9EURY</name>